<evidence type="ECO:0000313" key="3">
    <source>
        <dbReference type="Proteomes" id="UP000551878"/>
    </source>
</evidence>
<evidence type="ECO:0000259" key="1">
    <source>
        <dbReference type="Pfam" id="PF03205"/>
    </source>
</evidence>
<dbReference type="AlphaFoldDB" id="A0A840QSJ5"/>
<dbReference type="Proteomes" id="UP000551878">
    <property type="component" value="Unassembled WGS sequence"/>
</dbReference>
<protein>
    <submittedName>
        <fullName evidence="2">Molybdopterin-guanine dinucleotide biosynthesis protein B</fullName>
    </submittedName>
</protein>
<reference evidence="2 3" key="1">
    <citation type="submission" date="2020-08" db="EMBL/GenBank/DDBJ databases">
        <title>Genomic Encyclopedia of Type Strains, Phase IV (KMG-IV): sequencing the most valuable type-strain genomes for metagenomic binning, comparative biology and taxonomic classification.</title>
        <authorList>
            <person name="Goeker M."/>
        </authorList>
    </citation>
    <scope>NUCLEOTIDE SEQUENCE [LARGE SCALE GENOMIC DNA]</scope>
    <source>
        <strain evidence="2 3">DSM 24696</strain>
    </source>
</reference>
<dbReference type="NCBIfam" id="TIGR00176">
    <property type="entry name" value="mobB"/>
    <property type="match status" value="1"/>
</dbReference>
<keyword evidence="3" id="KW-1185">Reference proteome</keyword>
<dbReference type="PANTHER" id="PTHR40072">
    <property type="entry name" value="MOLYBDOPTERIN-GUANINE DINUCLEOTIDE BIOSYNTHESIS ADAPTER PROTEIN-RELATED"/>
    <property type="match status" value="1"/>
</dbReference>
<dbReference type="SUPFAM" id="SSF52540">
    <property type="entry name" value="P-loop containing nucleoside triphosphate hydrolases"/>
    <property type="match status" value="1"/>
</dbReference>
<feature type="domain" description="Molybdopterin-guanine dinucleotide biosynthesis protein B (MobB)" evidence="1">
    <location>
        <begin position="5"/>
        <end position="136"/>
    </location>
</feature>
<proteinExistence type="predicted"/>
<dbReference type="InterPro" id="IPR052539">
    <property type="entry name" value="MGD_biosynthesis_adapter"/>
</dbReference>
<gene>
    <name evidence="2" type="ORF">HNQ41_002535</name>
</gene>
<name>A0A840QSJ5_9BACI</name>
<dbReference type="Gene3D" id="3.40.50.300">
    <property type="entry name" value="P-loop containing nucleotide triphosphate hydrolases"/>
    <property type="match status" value="1"/>
</dbReference>
<dbReference type="EMBL" id="JACHHB010000012">
    <property type="protein sequence ID" value="MBB5174320.1"/>
    <property type="molecule type" value="Genomic_DNA"/>
</dbReference>
<dbReference type="RefSeq" id="WP_184664750.1">
    <property type="nucleotide sequence ID" value="NZ_JACHHB010000012.1"/>
</dbReference>
<dbReference type="InterPro" id="IPR027417">
    <property type="entry name" value="P-loop_NTPase"/>
</dbReference>
<evidence type="ECO:0000313" key="2">
    <source>
        <dbReference type="EMBL" id="MBB5174320.1"/>
    </source>
</evidence>
<accession>A0A840QSJ5</accession>
<sequence>MQPKVLQVVGYQNSGKTTLVTLLINLFSDLGFQVGSVKHHGHKTPLEKVVGDKDSDKHRRAGAQGTLVVSPNELYFTASIEEQSLEKYIEGFRAFGYEQVIVEGFKRESFPKVVMVRREDPVTMIDMFTNVYAVVTETKEQQKLFSQKGYISIFREDRDEIVNWVREQVT</sequence>
<dbReference type="InterPro" id="IPR004435">
    <property type="entry name" value="MobB_dom"/>
</dbReference>
<dbReference type="GO" id="GO:0005525">
    <property type="term" value="F:GTP binding"/>
    <property type="evidence" value="ECO:0007669"/>
    <property type="project" value="InterPro"/>
</dbReference>
<comment type="caution">
    <text evidence="2">The sequence shown here is derived from an EMBL/GenBank/DDBJ whole genome shotgun (WGS) entry which is preliminary data.</text>
</comment>
<dbReference type="Pfam" id="PF03205">
    <property type="entry name" value="MobB"/>
    <property type="match status" value="1"/>
</dbReference>
<dbReference type="PANTHER" id="PTHR40072:SF1">
    <property type="entry name" value="MOLYBDOPTERIN-GUANINE DINUCLEOTIDE BIOSYNTHESIS ADAPTER PROTEIN"/>
    <property type="match status" value="1"/>
</dbReference>
<organism evidence="2 3">
    <name type="scientific">Texcoconibacillus texcoconensis</name>
    <dbReference type="NCBI Taxonomy" id="1095777"/>
    <lineage>
        <taxon>Bacteria</taxon>
        <taxon>Bacillati</taxon>
        <taxon>Bacillota</taxon>
        <taxon>Bacilli</taxon>
        <taxon>Bacillales</taxon>
        <taxon>Bacillaceae</taxon>
        <taxon>Texcoconibacillus</taxon>
    </lineage>
</organism>
<dbReference type="GO" id="GO:0006777">
    <property type="term" value="P:Mo-molybdopterin cofactor biosynthetic process"/>
    <property type="evidence" value="ECO:0007669"/>
    <property type="project" value="InterPro"/>
</dbReference>